<feature type="domain" description="Glycosyltransferase subfamily 4-like N-terminal" evidence="3">
    <location>
        <begin position="15"/>
        <end position="179"/>
    </location>
</feature>
<dbReference type="InterPro" id="IPR050194">
    <property type="entry name" value="Glycosyltransferase_grp1"/>
</dbReference>
<dbReference type="PANTHER" id="PTHR45947:SF3">
    <property type="entry name" value="SULFOQUINOVOSYL TRANSFERASE SQD2"/>
    <property type="match status" value="1"/>
</dbReference>
<dbReference type="InParanoid" id="F5YAP2"/>
<gene>
    <name evidence="4" type="ordered locus">TREAZ_1963</name>
</gene>
<dbReference type="EMBL" id="CP001841">
    <property type="protein sequence ID" value="AEF80783.1"/>
    <property type="molecule type" value="Genomic_DNA"/>
</dbReference>
<dbReference type="Pfam" id="PF00534">
    <property type="entry name" value="Glycos_transf_1"/>
    <property type="match status" value="1"/>
</dbReference>
<name>F5YAP2_LEAAZ</name>
<evidence type="ECO:0000259" key="2">
    <source>
        <dbReference type="Pfam" id="PF00534"/>
    </source>
</evidence>
<evidence type="ECO:0000256" key="1">
    <source>
        <dbReference type="SAM" id="MobiDB-lite"/>
    </source>
</evidence>
<feature type="compositionally biased region" description="Basic residues" evidence="1">
    <location>
        <begin position="378"/>
        <end position="396"/>
    </location>
</feature>
<feature type="region of interest" description="Disordered" evidence="1">
    <location>
        <begin position="373"/>
        <end position="403"/>
    </location>
</feature>
<dbReference type="Proteomes" id="UP000009222">
    <property type="component" value="Chromosome"/>
</dbReference>
<evidence type="ECO:0000259" key="3">
    <source>
        <dbReference type="Pfam" id="PF13439"/>
    </source>
</evidence>
<dbReference type="Pfam" id="PF13439">
    <property type="entry name" value="Glyco_transf_4"/>
    <property type="match status" value="1"/>
</dbReference>
<reference evidence="5" key="1">
    <citation type="submission" date="2009-12" db="EMBL/GenBank/DDBJ databases">
        <title>Complete sequence of Treponema azotonutricium strain ZAS-9.</title>
        <authorList>
            <person name="Tetu S.G."/>
            <person name="Matson E."/>
            <person name="Ren Q."/>
            <person name="Seshadri R."/>
            <person name="Elbourne L."/>
            <person name="Hassan K.A."/>
            <person name="Durkin A."/>
            <person name="Radune D."/>
            <person name="Mohamoud Y."/>
            <person name="Shay R."/>
            <person name="Jin S."/>
            <person name="Zhang X."/>
            <person name="Lucey K."/>
            <person name="Ballor N.R."/>
            <person name="Ottesen E."/>
            <person name="Rosenthal R."/>
            <person name="Allen A."/>
            <person name="Leadbetter J.R."/>
            <person name="Paulsen I.T."/>
        </authorList>
    </citation>
    <scope>NUCLEOTIDE SEQUENCE [LARGE SCALE GENOMIC DNA]</scope>
    <source>
        <strain evidence="5">ATCC BAA-888 / DSM 13862 / ZAS-9</strain>
    </source>
</reference>
<dbReference type="eggNOG" id="COG0438">
    <property type="taxonomic scope" value="Bacteria"/>
</dbReference>
<dbReference type="STRING" id="545695.TREAZ_1963"/>
<dbReference type="PANTHER" id="PTHR45947">
    <property type="entry name" value="SULFOQUINOVOSYL TRANSFERASE SQD2"/>
    <property type="match status" value="1"/>
</dbReference>
<evidence type="ECO:0000313" key="4">
    <source>
        <dbReference type="EMBL" id="AEF80783.1"/>
    </source>
</evidence>
<sequence>MVIVIVADNFLHKTDGTTISAHRFREELIKQGHTVRILARDVEGQDMYGLEENLIPLVSFVARKNSMHFAKFDKKVVTEALTGADIVHMVFPWKLERKCFKIAAKMGIPVTGAFHCQPENVTYNMGLGFLGFLNSYIYRLFRIKLYGKFKFIHCPSAFIAGELKKHRYNARLYVISNGVSDFFKPAAIPPKRTDDKINVLMIGRLAREKRQDLIIKAVNHSKYRDKIQLFFAGKGPMEKVYSRMAASLPNPLGFSFLHQEQLLEQIYKTDIYIHASDAEIEGISCIEALACGKVPIISDSKKSATSQFALDKRSLFKKGNYLDLRDKLDYWIEHPEERKQMETEYAKLGDRYRISHSGKKLEKMFEDAIKAKDASREKKLRKHRRRADKQCGKIRFKSNSDHK</sequence>
<dbReference type="InterPro" id="IPR028098">
    <property type="entry name" value="Glyco_trans_4-like_N"/>
</dbReference>
<accession>F5YAP2</accession>
<dbReference type="HOGENOM" id="CLU_059700_0_0_12"/>
<keyword evidence="4" id="KW-0808">Transferase</keyword>
<feature type="domain" description="Glycosyl transferase family 1" evidence="2">
    <location>
        <begin position="193"/>
        <end position="343"/>
    </location>
</feature>
<organism evidence="4 5">
    <name type="scientific">Leadbettera azotonutricia (strain ATCC BAA-888 / DSM 13862 / ZAS-9)</name>
    <name type="common">Treponema azotonutricium</name>
    <dbReference type="NCBI Taxonomy" id="545695"/>
    <lineage>
        <taxon>Bacteria</taxon>
        <taxon>Pseudomonadati</taxon>
        <taxon>Spirochaetota</taxon>
        <taxon>Spirochaetia</taxon>
        <taxon>Spirochaetales</taxon>
        <taxon>Breznakiellaceae</taxon>
        <taxon>Leadbettera</taxon>
    </lineage>
</organism>
<proteinExistence type="predicted"/>
<dbReference type="InterPro" id="IPR001296">
    <property type="entry name" value="Glyco_trans_1"/>
</dbReference>
<dbReference type="AlphaFoldDB" id="F5YAP2"/>
<dbReference type="OrthoDB" id="9802525at2"/>
<evidence type="ECO:0000313" key="5">
    <source>
        <dbReference type="Proteomes" id="UP000009222"/>
    </source>
</evidence>
<protein>
    <submittedName>
        <fullName evidence="4">Glycosyltransferase, group 1</fullName>
    </submittedName>
</protein>
<dbReference type="KEGG" id="taz:TREAZ_1963"/>
<dbReference type="SUPFAM" id="SSF53756">
    <property type="entry name" value="UDP-Glycosyltransferase/glycogen phosphorylase"/>
    <property type="match status" value="1"/>
</dbReference>
<reference evidence="4 5" key="2">
    <citation type="journal article" date="2011" name="ISME J.">
        <title>RNA-seq reveals cooperative metabolic interactions between two termite-gut spirochete species in co-culture.</title>
        <authorList>
            <person name="Rosenthal A.Z."/>
            <person name="Matson E.G."/>
            <person name="Eldar A."/>
            <person name="Leadbetter J.R."/>
        </authorList>
    </citation>
    <scope>NUCLEOTIDE SEQUENCE [LARGE SCALE GENOMIC DNA]</scope>
    <source>
        <strain evidence="5">ATCC BAA-888 / DSM 13862 / ZAS-9</strain>
    </source>
</reference>
<dbReference type="GO" id="GO:0016757">
    <property type="term" value="F:glycosyltransferase activity"/>
    <property type="evidence" value="ECO:0007669"/>
    <property type="project" value="InterPro"/>
</dbReference>
<dbReference type="Gene3D" id="3.40.50.2000">
    <property type="entry name" value="Glycogen Phosphorylase B"/>
    <property type="match status" value="2"/>
</dbReference>
<dbReference type="RefSeq" id="WP_015710074.1">
    <property type="nucleotide sequence ID" value="NC_015577.1"/>
</dbReference>
<keyword evidence="5" id="KW-1185">Reference proteome</keyword>